<accession>A0AAD7KAU5</accession>
<proteinExistence type="predicted"/>
<organism evidence="1 2">
    <name type="scientific">Mycena maculata</name>
    <dbReference type="NCBI Taxonomy" id="230809"/>
    <lineage>
        <taxon>Eukaryota</taxon>
        <taxon>Fungi</taxon>
        <taxon>Dikarya</taxon>
        <taxon>Basidiomycota</taxon>
        <taxon>Agaricomycotina</taxon>
        <taxon>Agaricomycetes</taxon>
        <taxon>Agaricomycetidae</taxon>
        <taxon>Agaricales</taxon>
        <taxon>Marasmiineae</taxon>
        <taxon>Mycenaceae</taxon>
        <taxon>Mycena</taxon>
    </lineage>
</organism>
<dbReference type="AlphaFoldDB" id="A0AAD7KAU5"/>
<gene>
    <name evidence="1" type="ORF">DFH07DRAFT_765297</name>
</gene>
<dbReference type="Proteomes" id="UP001215280">
    <property type="component" value="Unassembled WGS sequence"/>
</dbReference>
<sequence>MYHKEDATEFLSEDEEEVPDLVEVVSDDDVNATGEQRLVMYAHPHSSLPSRVLIATGAPPTVANFTAIPTTKWRIPTGKALSTTGQWGTLRTLVKFRLGSFDPADPCCH</sequence>
<keyword evidence="2" id="KW-1185">Reference proteome</keyword>
<evidence type="ECO:0000313" key="2">
    <source>
        <dbReference type="Proteomes" id="UP001215280"/>
    </source>
</evidence>
<reference evidence="1" key="1">
    <citation type="submission" date="2023-03" db="EMBL/GenBank/DDBJ databases">
        <title>Massive genome expansion in bonnet fungi (Mycena s.s.) driven by repeated elements and novel gene families across ecological guilds.</title>
        <authorList>
            <consortium name="Lawrence Berkeley National Laboratory"/>
            <person name="Harder C.B."/>
            <person name="Miyauchi S."/>
            <person name="Viragh M."/>
            <person name="Kuo A."/>
            <person name="Thoen E."/>
            <person name="Andreopoulos B."/>
            <person name="Lu D."/>
            <person name="Skrede I."/>
            <person name="Drula E."/>
            <person name="Henrissat B."/>
            <person name="Morin E."/>
            <person name="Kohler A."/>
            <person name="Barry K."/>
            <person name="LaButti K."/>
            <person name="Morin E."/>
            <person name="Salamov A."/>
            <person name="Lipzen A."/>
            <person name="Mereny Z."/>
            <person name="Hegedus B."/>
            <person name="Baldrian P."/>
            <person name="Stursova M."/>
            <person name="Weitz H."/>
            <person name="Taylor A."/>
            <person name="Grigoriev I.V."/>
            <person name="Nagy L.G."/>
            <person name="Martin F."/>
            <person name="Kauserud H."/>
        </authorList>
    </citation>
    <scope>NUCLEOTIDE SEQUENCE</scope>
    <source>
        <strain evidence="1">CBHHK188m</strain>
    </source>
</reference>
<name>A0AAD7KAU5_9AGAR</name>
<evidence type="ECO:0000313" key="1">
    <source>
        <dbReference type="EMBL" id="KAJ7780808.1"/>
    </source>
</evidence>
<comment type="caution">
    <text evidence="1">The sequence shown here is derived from an EMBL/GenBank/DDBJ whole genome shotgun (WGS) entry which is preliminary data.</text>
</comment>
<protein>
    <submittedName>
        <fullName evidence="1">Uncharacterized protein</fullName>
    </submittedName>
</protein>
<dbReference type="EMBL" id="JARJLG010000005">
    <property type="protein sequence ID" value="KAJ7780808.1"/>
    <property type="molecule type" value="Genomic_DNA"/>
</dbReference>